<dbReference type="RefSeq" id="WP_089235169.1">
    <property type="nucleotide sequence ID" value="NZ_FZOY01000011.1"/>
</dbReference>
<dbReference type="PANTHER" id="PTHR43080:SF2">
    <property type="entry name" value="CBS DOMAIN-CONTAINING PROTEIN"/>
    <property type="match status" value="1"/>
</dbReference>
<evidence type="ECO:0000313" key="5">
    <source>
        <dbReference type="Proteomes" id="UP000198426"/>
    </source>
</evidence>
<feature type="domain" description="CBS" evidence="3">
    <location>
        <begin position="9"/>
        <end position="67"/>
    </location>
</feature>
<dbReference type="Gene3D" id="3.10.580.10">
    <property type="entry name" value="CBS-domain"/>
    <property type="match status" value="1"/>
</dbReference>
<sequence>MIIRSISEVLKGRVLVSIGPTETVRVACDRLNEANVGALPVLDGDRLVGIISERDVIRRAIGRRRPTAETRVEEIMTREPTTVDLSVSLSDAMRLMIKGKFRHLPVIDEGRVVAMLSMRDIPTEYRLMVERYEEYLTSAPPREPVAAQ</sequence>
<protein>
    <submittedName>
        <fullName evidence="4">CBS domain-containing protein</fullName>
    </submittedName>
</protein>
<dbReference type="InterPro" id="IPR051257">
    <property type="entry name" value="Diverse_CBS-Domain"/>
</dbReference>
<proteinExistence type="predicted"/>
<evidence type="ECO:0000259" key="3">
    <source>
        <dbReference type="PROSITE" id="PS51371"/>
    </source>
</evidence>
<evidence type="ECO:0000256" key="1">
    <source>
        <dbReference type="ARBA" id="ARBA00023122"/>
    </source>
</evidence>
<dbReference type="InterPro" id="IPR000644">
    <property type="entry name" value="CBS_dom"/>
</dbReference>
<dbReference type="SUPFAM" id="SSF54631">
    <property type="entry name" value="CBS-domain pair"/>
    <property type="match status" value="1"/>
</dbReference>
<dbReference type="OrthoDB" id="9807125at2"/>
<name>A0A239LUR9_9RHOB</name>
<keyword evidence="1 2" id="KW-0129">CBS domain</keyword>
<accession>A0A239LUR9</accession>
<organism evidence="4 5">
    <name type="scientific">Tropicimonas sediminicola</name>
    <dbReference type="NCBI Taxonomy" id="1031541"/>
    <lineage>
        <taxon>Bacteria</taxon>
        <taxon>Pseudomonadati</taxon>
        <taxon>Pseudomonadota</taxon>
        <taxon>Alphaproteobacteria</taxon>
        <taxon>Rhodobacterales</taxon>
        <taxon>Roseobacteraceae</taxon>
        <taxon>Tropicimonas</taxon>
    </lineage>
</organism>
<dbReference type="InterPro" id="IPR044725">
    <property type="entry name" value="CBSX3_CBS_dom"/>
</dbReference>
<dbReference type="Proteomes" id="UP000198426">
    <property type="component" value="Unassembled WGS sequence"/>
</dbReference>
<dbReference type="EMBL" id="FZOY01000011">
    <property type="protein sequence ID" value="SNT34010.1"/>
    <property type="molecule type" value="Genomic_DNA"/>
</dbReference>
<dbReference type="CDD" id="cd04623">
    <property type="entry name" value="CBS_pair_bac_euk"/>
    <property type="match status" value="1"/>
</dbReference>
<dbReference type="AlphaFoldDB" id="A0A239LUR9"/>
<dbReference type="Pfam" id="PF00571">
    <property type="entry name" value="CBS"/>
    <property type="match status" value="2"/>
</dbReference>
<gene>
    <name evidence="4" type="ORF">SAMN05421757_11163</name>
</gene>
<evidence type="ECO:0000256" key="2">
    <source>
        <dbReference type="PROSITE-ProRule" id="PRU00703"/>
    </source>
</evidence>
<evidence type="ECO:0000313" key="4">
    <source>
        <dbReference type="EMBL" id="SNT34010.1"/>
    </source>
</evidence>
<dbReference type="InterPro" id="IPR046342">
    <property type="entry name" value="CBS_dom_sf"/>
</dbReference>
<keyword evidence="5" id="KW-1185">Reference proteome</keyword>
<reference evidence="4 5" key="1">
    <citation type="submission" date="2017-06" db="EMBL/GenBank/DDBJ databases">
        <authorList>
            <person name="Kim H.J."/>
            <person name="Triplett B.A."/>
        </authorList>
    </citation>
    <scope>NUCLEOTIDE SEQUENCE [LARGE SCALE GENOMIC DNA]</scope>
    <source>
        <strain evidence="4 5">DSM 29339</strain>
    </source>
</reference>
<feature type="domain" description="CBS" evidence="3">
    <location>
        <begin position="76"/>
        <end position="134"/>
    </location>
</feature>
<dbReference type="PANTHER" id="PTHR43080">
    <property type="entry name" value="CBS DOMAIN-CONTAINING PROTEIN CBSX3, MITOCHONDRIAL"/>
    <property type="match status" value="1"/>
</dbReference>
<dbReference type="SMART" id="SM00116">
    <property type="entry name" value="CBS"/>
    <property type="match status" value="2"/>
</dbReference>
<dbReference type="PROSITE" id="PS51371">
    <property type="entry name" value="CBS"/>
    <property type="match status" value="2"/>
</dbReference>